<dbReference type="InterPro" id="IPR036271">
    <property type="entry name" value="Tet_transcr_reg_TetR-rel_C_sf"/>
</dbReference>
<evidence type="ECO:0000256" key="2">
    <source>
        <dbReference type="ARBA" id="ARBA00023125"/>
    </source>
</evidence>
<dbReference type="InterPro" id="IPR015292">
    <property type="entry name" value="Tscrpt_reg_YbiH_C"/>
</dbReference>
<dbReference type="PROSITE" id="PS01081">
    <property type="entry name" value="HTH_TETR_1"/>
    <property type="match status" value="1"/>
</dbReference>
<dbReference type="Pfam" id="PF09209">
    <property type="entry name" value="CecR_C"/>
    <property type="match status" value="1"/>
</dbReference>
<feature type="DNA-binding region" description="H-T-H motif" evidence="4">
    <location>
        <begin position="38"/>
        <end position="57"/>
    </location>
</feature>
<dbReference type="Pfam" id="PF00440">
    <property type="entry name" value="TetR_N"/>
    <property type="match status" value="1"/>
</dbReference>
<dbReference type="GO" id="GO:0003700">
    <property type="term" value="F:DNA-binding transcription factor activity"/>
    <property type="evidence" value="ECO:0007669"/>
    <property type="project" value="TreeGrafter"/>
</dbReference>
<dbReference type="SUPFAM" id="SSF46689">
    <property type="entry name" value="Homeodomain-like"/>
    <property type="match status" value="1"/>
</dbReference>
<dbReference type="InterPro" id="IPR050109">
    <property type="entry name" value="HTH-type_TetR-like_transc_reg"/>
</dbReference>
<accession>A0A1I3Q1A4</accession>
<protein>
    <submittedName>
        <fullName evidence="6">Transcriptional regulator, TetR family</fullName>
    </submittedName>
</protein>
<evidence type="ECO:0000256" key="4">
    <source>
        <dbReference type="PROSITE-ProRule" id="PRU00335"/>
    </source>
</evidence>
<dbReference type="AlphaFoldDB" id="A0A1I3Q1A4"/>
<dbReference type="PANTHER" id="PTHR30055:SF234">
    <property type="entry name" value="HTH-TYPE TRANSCRIPTIONAL REGULATOR BETI"/>
    <property type="match status" value="1"/>
</dbReference>
<dbReference type="SUPFAM" id="SSF48498">
    <property type="entry name" value="Tetracyclin repressor-like, C-terminal domain"/>
    <property type="match status" value="1"/>
</dbReference>
<reference evidence="7" key="1">
    <citation type="submission" date="2016-10" db="EMBL/GenBank/DDBJ databases">
        <authorList>
            <person name="Varghese N."/>
            <person name="Submissions S."/>
        </authorList>
    </citation>
    <scope>NUCLEOTIDE SEQUENCE [LARGE SCALE GENOMIC DNA]</scope>
    <source>
        <strain evidence="7">DSM 5918</strain>
    </source>
</reference>
<dbReference type="InterPro" id="IPR023772">
    <property type="entry name" value="DNA-bd_HTH_TetR-type_CS"/>
</dbReference>
<keyword evidence="7" id="KW-1185">Reference proteome</keyword>
<evidence type="ECO:0000313" key="6">
    <source>
        <dbReference type="EMBL" id="SFJ27410.1"/>
    </source>
</evidence>
<dbReference type="Gene3D" id="1.10.10.60">
    <property type="entry name" value="Homeodomain-like"/>
    <property type="match status" value="1"/>
</dbReference>
<evidence type="ECO:0000256" key="3">
    <source>
        <dbReference type="ARBA" id="ARBA00023163"/>
    </source>
</evidence>
<dbReference type="Gene3D" id="1.10.357.10">
    <property type="entry name" value="Tetracycline Repressor, domain 2"/>
    <property type="match status" value="1"/>
</dbReference>
<dbReference type="OrthoDB" id="9790413at2"/>
<name>A0A1I3Q1A4_9BACT</name>
<dbReference type="InterPro" id="IPR009057">
    <property type="entry name" value="Homeodomain-like_sf"/>
</dbReference>
<dbReference type="STRING" id="52560.SAMN04488082_102177"/>
<dbReference type="InterPro" id="IPR001647">
    <property type="entry name" value="HTH_TetR"/>
</dbReference>
<dbReference type="GO" id="GO:0000976">
    <property type="term" value="F:transcription cis-regulatory region binding"/>
    <property type="evidence" value="ECO:0007669"/>
    <property type="project" value="TreeGrafter"/>
</dbReference>
<evidence type="ECO:0000313" key="7">
    <source>
        <dbReference type="Proteomes" id="UP000198635"/>
    </source>
</evidence>
<dbReference type="EMBL" id="FORX01000002">
    <property type="protein sequence ID" value="SFJ27410.1"/>
    <property type="molecule type" value="Genomic_DNA"/>
</dbReference>
<organism evidence="6 7">
    <name type="scientific">Desulfomicrobium apsheronum</name>
    <dbReference type="NCBI Taxonomy" id="52560"/>
    <lineage>
        <taxon>Bacteria</taxon>
        <taxon>Pseudomonadati</taxon>
        <taxon>Thermodesulfobacteriota</taxon>
        <taxon>Desulfovibrionia</taxon>
        <taxon>Desulfovibrionales</taxon>
        <taxon>Desulfomicrobiaceae</taxon>
        <taxon>Desulfomicrobium</taxon>
    </lineage>
</organism>
<dbReference type="RefSeq" id="WP_092372649.1">
    <property type="nucleotide sequence ID" value="NZ_FORX01000002.1"/>
</dbReference>
<keyword evidence="3" id="KW-0804">Transcription</keyword>
<evidence type="ECO:0000256" key="1">
    <source>
        <dbReference type="ARBA" id="ARBA00023015"/>
    </source>
</evidence>
<proteinExistence type="predicted"/>
<dbReference type="PROSITE" id="PS50977">
    <property type="entry name" value="HTH_TETR_2"/>
    <property type="match status" value="1"/>
</dbReference>
<evidence type="ECO:0000259" key="5">
    <source>
        <dbReference type="PROSITE" id="PS50977"/>
    </source>
</evidence>
<sequence>MNIDLLHESTPSRADRARLRLLEAGLQCFADLGLHGVTIREIARVAGQNSAAITYYFGGKEGLYGAVLDAVLRFFRNHVREASQTWDSLNEAQTSPEQALKLLKRIQRGFALGILTDAKAAQFAMLMVREQTQPTAAFEALYQGTVEPLHRMVSHILARITGDDPESPRAVLRAHTLIGQLQSFVMARETLLRRMGWDGYDAERAAAVADMLAENLDIFVAGLNAPAEPKPEYPS</sequence>
<dbReference type="PANTHER" id="PTHR30055">
    <property type="entry name" value="HTH-TYPE TRANSCRIPTIONAL REGULATOR RUTR"/>
    <property type="match status" value="1"/>
</dbReference>
<keyword evidence="1" id="KW-0805">Transcription regulation</keyword>
<feature type="domain" description="HTH tetR-type" evidence="5">
    <location>
        <begin position="15"/>
        <end position="75"/>
    </location>
</feature>
<keyword evidence="2 4" id="KW-0238">DNA-binding</keyword>
<gene>
    <name evidence="6" type="ORF">SAMN04488082_102177</name>
</gene>
<dbReference type="Proteomes" id="UP000198635">
    <property type="component" value="Unassembled WGS sequence"/>
</dbReference>